<dbReference type="InterPro" id="IPR035979">
    <property type="entry name" value="RBD_domain_sf"/>
</dbReference>
<evidence type="ECO:0000259" key="4">
    <source>
        <dbReference type="PROSITE" id="PS50102"/>
    </source>
</evidence>
<sequence>MDQYPSFLPGKIFVSLIPPTITNEQLREHFAKYGTIRDSIFITDPNTNNTSEPRGFGFVNFTDLSAVDRVIDDNNHFINGIQVGVDKCTLQGRKREGFKTNTLYVYGIRSTLSSDALANFFGRHGRVISCSIDRGKCQGSVYFDSSKRVDDIIAAYGSWVDFPGGVRLEISKYVLRRQPIPPPSPSPPLLNNAGMSGRGGDFGVHGPLQTPGYNPAGGNTTVYNVLWQPYGSHGNISGGEGANGMVLVPYLEFPNSTRYGSYYAPPTMYGPHQYRIPFNYGYGGAMGGYAGGQYGGQNVVGSAGVSQEGSGGSGGPLNATSQVDETKSLFSYQMVTKKDLGME</sequence>
<dbReference type="Gene3D" id="3.30.70.330">
    <property type="match status" value="2"/>
</dbReference>
<evidence type="ECO:0000313" key="6">
    <source>
        <dbReference type="Proteomes" id="UP001341840"/>
    </source>
</evidence>
<keyword evidence="2" id="KW-0539">Nucleus</keyword>
<keyword evidence="3" id="KW-0694">RNA-binding</keyword>
<dbReference type="Pfam" id="PF00076">
    <property type="entry name" value="RRM_1"/>
    <property type="match status" value="1"/>
</dbReference>
<dbReference type="InterPro" id="IPR000504">
    <property type="entry name" value="RRM_dom"/>
</dbReference>
<reference evidence="5 6" key="1">
    <citation type="journal article" date="2023" name="Plants (Basel)">
        <title>Bridging the Gap: Combining Genomics and Transcriptomics Approaches to Understand Stylosanthes scabra, an Orphan Legume from the Brazilian Caatinga.</title>
        <authorList>
            <person name="Ferreira-Neto J.R.C."/>
            <person name="da Silva M.D."/>
            <person name="Binneck E."/>
            <person name="de Melo N.F."/>
            <person name="da Silva R.H."/>
            <person name="de Melo A.L.T.M."/>
            <person name="Pandolfi V."/>
            <person name="Bustamante F.O."/>
            <person name="Brasileiro-Vidal A.C."/>
            <person name="Benko-Iseppon A.M."/>
        </authorList>
    </citation>
    <scope>NUCLEOTIDE SEQUENCE [LARGE SCALE GENOMIC DNA]</scope>
    <source>
        <tissue evidence="5">Leaves</tissue>
    </source>
</reference>
<evidence type="ECO:0000313" key="5">
    <source>
        <dbReference type="EMBL" id="MED6164706.1"/>
    </source>
</evidence>
<feature type="domain" description="RRM" evidence="4">
    <location>
        <begin position="10"/>
        <end position="94"/>
    </location>
</feature>
<comment type="caution">
    <text evidence="5">The sequence shown here is derived from an EMBL/GenBank/DDBJ whole genome shotgun (WGS) entry which is preliminary data.</text>
</comment>
<evidence type="ECO:0000256" key="2">
    <source>
        <dbReference type="ARBA" id="ARBA00023242"/>
    </source>
</evidence>
<evidence type="ECO:0000256" key="3">
    <source>
        <dbReference type="PROSITE-ProRule" id="PRU00176"/>
    </source>
</evidence>
<dbReference type="PANTHER" id="PTHR48033:SF10">
    <property type="entry name" value="RNA-BINDING PROTEIN SQUID"/>
    <property type="match status" value="1"/>
</dbReference>
<gene>
    <name evidence="5" type="ORF">PIB30_092773</name>
</gene>
<accession>A0ABU6UU91</accession>
<evidence type="ECO:0000256" key="1">
    <source>
        <dbReference type="ARBA" id="ARBA00004123"/>
    </source>
</evidence>
<name>A0ABU6UU91_9FABA</name>
<comment type="subcellular location">
    <subcellularLocation>
        <location evidence="1">Nucleus</location>
    </subcellularLocation>
</comment>
<organism evidence="5 6">
    <name type="scientific">Stylosanthes scabra</name>
    <dbReference type="NCBI Taxonomy" id="79078"/>
    <lineage>
        <taxon>Eukaryota</taxon>
        <taxon>Viridiplantae</taxon>
        <taxon>Streptophyta</taxon>
        <taxon>Embryophyta</taxon>
        <taxon>Tracheophyta</taxon>
        <taxon>Spermatophyta</taxon>
        <taxon>Magnoliopsida</taxon>
        <taxon>eudicotyledons</taxon>
        <taxon>Gunneridae</taxon>
        <taxon>Pentapetalae</taxon>
        <taxon>rosids</taxon>
        <taxon>fabids</taxon>
        <taxon>Fabales</taxon>
        <taxon>Fabaceae</taxon>
        <taxon>Papilionoideae</taxon>
        <taxon>50 kb inversion clade</taxon>
        <taxon>dalbergioids sensu lato</taxon>
        <taxon>Dalbergieae</taxon>
        <taxon>Pterocarpus clade</taxon>
        <taxon>Stylosanthes</taxon>
    </lineage>
</organism>
<proteinExistence type="predicted"/>
<dbReference type="SMART" id="SM00360">
    <property type="entry name" value="RRM"/>
    <property type="match status" value="2"/>
</dbReference>
<dbReference type="InterPro" id="IPR012677">
    <property type="entry name" value="Nucleotide-bd_a/b_plait_sf"/>
</dbReference>
<protein>
    <recommendedName>
        <fullName evidence="4">RRM domain-containing protein</fullName>
    </recommendedName>
</protein>
<keyword evidence="6" id="KW-1185">Reference proteome</keyword>
<dbReference type="Proteomes" id="UP001341840">
    <property type="component" value="Unassembled WGS sequence"/>
</dbReference>
<dbReference type="EMBL" id="JASCZI010122765">
    <property type="protein sequence ID" value="MED6164706.1"/>
    <property type="molecule type" value="Genomic_DNA"/>
</dbReference>
<dbReference type="SUPFAM" id="SSF54928">
    <property type="entry name" value="RNA-binding domain, RBD"/>
    <property type="match status" value="1"/>
</dbReference>
<dbReference type="PROSITE" id="PS50102">
    <property type="entry name" value="RRM"/>
    <property type="match status" value="1"/>
</dbReference>
<dbReference type="PANTHER" id="PTHR48033">
    <property type="entry name" value="RNA-BINDING (RRM/RBD/RNP MOTIFS) FAMILY PROTEIN"/>
    <property type="match status" value="1"/>
</dbReference>